<keyword evidence="2" id="KW-1133">Transmembrane helix</keyword>
<comment type="caution">
    <text evidence="3">The sequence shown here is derived from an EMBL/GenBank/DDBJ whole genome shotgun (WGS) entry which is preliminary data.</text>
</comment>
<evidence type="ECO:0000256" key="1">
    <source>
        <dbReference type="SAM" id="MobiDB-lite"/>
    </source>
</evidence>
<organism evidence="3 4">
    <name type="scientific">Candidatus Electronema aureum</name>
    <dbReference type="NCBI Taxonomy" id="2005002"/>
    <lineage>
        <taxon>Bacteria</taxon>
        <taxon>Pseudomonadati</taxon>
        <taxon>Thermodesulfobacteriota</taxon>
        <taxon>Desulfobulbia</taxon>
        <taxon>Desulfobulbales</taxon>
        <taxon>Desulfobulbaceae</taxon>
        <taxon>Candidatus Electronema</taxon>
    </lineage>
</organism>
<reference evidence="3" key="1">
    <citation type="submission" date="2017-07" db="EMBL/GenBank/DDBJ databases">
        <title>The cable genome - Insights into the physiology and evolution of filamentous bacteria capable of sulfide oxidation via long distance electron transfer.</title>
        <authorList>
            <person name="Thorup C."/>
            <person name="Bjerg J.T."/>
            <person name="Schreiber L."/>
            <person name="Nielsen L.P."/>
            <person name="Kjeldsen K.U."/>
            <person name="Boesen T."/>
            <person name="Boggild A."/>
            <person name="Meysman F."/>
            <person name="Geelhoed J."/>
            <person name="Schramm A."/>
        </authorList>
    </citation>
    <scope>NUCLEOTIDE SEQUENCE [LARGE SCALE GENOMIC DNA]</scope>
    <source>
        <strain evidence="3">GS</strain>
    </source>
</reference>
<dbReference type="PANTHER" id="PTHR30441">
    <property type="entry name" value="DUF748 DOMAIN-CONTAINING PROTEIN"/>
    <property type="match status" value="1"/>
</dbReference>
<proteinExistence type="predicted"/>
<dbReference type="GO" id="GO:0005886">
    <property type="term" value="C:plasma membrane"/>
    <property type="evidence" value="ECO:0007669"/>
    <property type="project" value="TreeGrafter"/>
</dbReference>
<keyword evidence="4" id="KW-1185">Reference proteome</keyword>
<dbReference type="InterPro" id="IPR008023">
    <property type="entry name" value="DUF748"/>
</dbReference>
<evidence type="ECO:0000313" key="4">
    <source>
        <dbReference type="Proteomes" id="UP000316238"/>
    </source>
</evidence>
<feature type="compositionally biased region" description="Basic and acidic residues" evidence="1">
    <location>
        <begin position="1"/>
        <end position="16"/>
    </location>
</feature>
<protein>
    <submittedName>
        <fullName evidence="3">Uncharacterized protein</fullName>
    </submittedName>
</protein>
<dbReference type="PANTHER" id="PTHR30441:SF8">
    <property type="entry name" value="DUF748 DOMAIN-CONTAINING PROTEIN"/>
    <property type="match status" value="1"/>
</dbReference>
<name>A0A521G220_9BACT</name>
<evidence type="ECO:0000256" key="2">
    <source>
        <dbReference type="SAM" id="Phobius"/>
    </source>
</evidence>
<evidence type="ECO:0000313" key="3">
    <source>
        <dbReference type="EMBL" id="TAA75056.1"/>
    </source>
</evidence>
<dbReference type="Pfam" id="PF05359">
    <property type="entry name" value="DUF748"/>
    <property type="match status" value="2"/>
</dbReference>
<feature type="compositionally biased region" description="Polar residues" evidence="1">
    <location>
        <begin position="30"/>
        <end position="41"/>
    </location>
</feature>
<dbReference type="Proteomes" id="UP000316238">
    <property type="component" value="Unassembled WGS sequence"/>
</dbReference>
<dbReference type="EMBL" id="NQJD01000012">
    <property type="protein sequence ID" value="TAA75056.1"/>
    <property type="molecule type" value="Genomic_DNA"/>
</dbReference>
<gene>
    <name evidence="3" type="ORF">CDV28_11230</name>
</gene>
<dbReference type="Gene3D" id="2.160.20.120">
    <property type="match status" value="1"/>
</dbReference>
<keyword evidence="2" id="KW-0472">Membrane</keyword>
<feature type="transmembrane region" description="Helical" evidence="2">
    <location>
        <begin position="66"/>
        <end position="92"/>
    </location>
</feature>
<dbReference type="InterPro" id="IPR052894">
    <property type="entry name" value="AsmA-related"/>
</dbReference>
<dbReference type="GO" id="GO:0090313">
    <property type="term" value="P:regulation of protein targeting to membrane"/>
    <property type="evidence" value="ECO:0007669"/>
    <property type="project" value="TreeGrafter"/>
</dbReference>
<sequence length="1668" mass="175692">MTDEQKPFEPTKKPDFGEIQISPGGGSAPRTRSPQSPNQKATAVAHKPPEKAAQRKKTSRSGGRHWGHLCLILLLAVPLLFLLCLAGGLYLLPRYIKGSLAEELGRQLGRPVTIGQASLSPLHLDLHLGEITIGAATAHPEEQEIARIADLDARIRPAGLLHGQVILDDVRIDRLRANLLRRTDGSFNVLPPQGSLLNALPNWLQIHGLRLHRSTVHFFDQPSDKKHLVEHIEFTLPAAGQGAEPSLSAVVNSSPLQITGQRQQDGSPETRLSLKLDDLDPQQYIGLVPGMADKLSLSAQRADAVLEIILQDADKGLAVTGAINFSALLAQSANCEEQPEQCVRLAAPVAHLIVKVHPLQKLCTVEELLLEEPQLDLPESQEALLSGGPLAAKAAALFNPEEIGLAIGKLNLNKGRIRSGKKEWADVQIDLSGFQNAKAASLVEKANESLLSLSAVSGASVFDFKGSVDSAFNLSGSLSLQNMQADLLRPYLSAEESLRFAKGTADLAGEVRLEQAAGKANVTFSGSTVALRDFTLQRGDKKATALLTGKILRGTDCSLDSSGVVCDKVMLEQANFADSGLLLPSGGAKNGVPRFAANTLELKNSSARLPLGAAQLPLSGLNLVVQADKSFKLTAAAGKKGSIAITGEAAKGKDGAALLTGDIALKNISAALLDGYLAKDGEIRFSQGTADISGAFRLEQGRLNLSSGAVSVQDFAVQRQGAALLAGKTLSGNDCALNGSDRSMSCGKVTLEQADFADSGFFLQPAGRLRFAADTLELKNSAARLMLGTTQLPLSGLNLSLSGLRDKQPSQNNFKLEATAGGSGRIEISGAAAKSDAGLTMSGSVALREVTASVLDPYLSESGDIRFSQGTAEINGTGSLTGAVLHLSSGTVSVQDFVLQRGSAALLSGKALSGADCALDGGSHRMSCASVLLDQANFTDSGFFLRPAGQLRFSADSVDIKNSTALLQLAGSEVLALSGLNMNLSGLPGQINLEAAAGSGRLELSGEASKSDAGLSLSGKLALKNIDVALLNPYLGDELRLSKGSADISGSGSLTSTEGGATLHLDSGAVALHDFSLQRDGASLLFGKSLNGADCSLDGGSHSMSCGSVALAQADFAEAAPAFFFQAGDKLRFTANTVEISDSTARLPLGSGANRPLLPLSGLKMSLSGLREAQPGQNFQLEAAAGQGSFKAEGSLRKDGSGSAAVTGEQLDIRLFSKAFAGLFRDGLAPDLKQGSLSFQGQFVLPESRFTGDFQISNLAAETSRGDSLRWQRAEASNTAVALSPFAAAAEKIALHEPSLRIASAEESLPVGFFALFQALPQLAINQCNVSGGSLERSGSSFSNIEGSFAPVKAGAAAVFSLTGKMNGGDFTVSGSSGSEQAHIDKLAVERLPLIEAGKELARQLALDESRGKVTRTVSAAGDRLDFSGFVPQPTSDFAFTLALLTDTNGSFSMPLQSVPFAAPDEVVVKAAADMLQKLRLQSVTTPWTVLDKLVPNLTKAQKIEFLAGDKVPDFMDGLDGIRALTQIRPHLGWTIKGCYNQEDDQKPLLAQLHKAGEKELEVENLRRKAELDKLIVQEEKRQQTLNKMGLPIIKDMLPEIKQREDLQPLAAKQDELPENVLPELARARAEVVRNQLTSKLNIPAERVKIEESAACGTRVELLPVPVW</sequence>
<keyword evidence="2" id="KW-0812">Transmembrane</keyword>
<accession>A0A521G220</accession>
<feature type="compositionally biased region" description="Basic residues" evidence="1">
    <location>
        <begin position="54"/>
        <end position="63"/>
    </location>
</feature>
<feature type="region of interest" description="Disordered" evidence="1">
    <location>
        <begin position="1"/>
        <end position="63"/>
    </location>
</feature>